<dbReference type="InterPro" id="IPR013785">
    <property type="entry name" value="Aldolase_TIM"/>
</dbReference>
<keyword evidence="2 4" id="KW-0378">Hydrolase</keyword>
<dbReference type="OMA" id="ERWECAR"/>
<keyword evidence="4" id="KW-1015">Disulfide bond</keyword>
<dbReference type="AlphaFoldDB" id="A0A7N0TPR2"/>
<dbReference type="InterPro" id="IPR017853">
    <property type="entry name" value="GH"/>
</dbReference>
<keyword evidence="6" id="KW-1185">Reference proteome</keyword>
<dbReference type="PANTHER" id="PTHR11452:SF80">
    <property type="entry name" value="ALPHA-GALACTOSIDASE 1"/>
    <property type="match status" value="1"/>
</dbReference>
<dbReference type="SUPFAM" id="SSF51445">
    <property type="entry name" value="(Trans)glycosidases"/>
    <property type="match status" value="1"/>
</dbReference>
<dbReference type="Pfam" id="PF16499">
    <property type="entry name" value="Melibiase_2"/>
    <property type="match status" value="1"/>
</dbReference>
<organism evidence="5 6">
    <name type="scientific">Kalanchoe fedtschenkoi</name>
    <name type="common">Lavender scallops</name>
    <name type="synonym">South American air plant</name>
    <dbReference type="NCBI Taxonomy" id="63787"/>
    <lineage>
        <taxon>Eukaryota</taxon>
        <taxon>Viridiplantae</taxon>
        <taxon>Streptophyta</taxon>
        <taxon>Embryophyta</taxon>
        <taxon>Tracheophyta</taxon>
        <taxon>Spermatophyta</taxon>
        <taxon>Magnoliopsida</taxon>
        <taxon>eudicotyledons</taxon>
        <taxon>Gunneridae</taxon>
        <taxon>Pentapetalae</taxon>
        <taxon>Saxifragales</taxon>
        <taxon>Crassulaceae</taxon>
        <taxon>Kalanchoe</taxon>
    </lineage>
</organism>
<protein>
    <recommendedName>
        <fullName evidence="4">Alpha-galactosidase</fullName>
        <ecNumber evidence="4">3.2.1.22</ecNumber>
    </recommendedName>
    <alternativeName>
        <fullName evidence="4">Melibiase</fullName>
    </alternativeName>
</protein>
<dbReference type="InterPro" id="IPR002241">
    <property type="entry name" value="Glyco_hydro_27"/>
</dbReference>
<comment type="similarity">
    <text evidence="1 4">Belongs to the glycosyl hydrolase 27 family.</text>
</comment>
<name>A0A7N0TPR2_KALFE</name>
<dbReference type="PANTHER" id="PTHR11452">
    <property type="entry name" value="ALPHA-GALACTOSIDASE/ALPHA-N-ACETYLGALACTOSAMINIDASE"/>
    <property type="match status" value="1"/>
</dbReference>
<keyword evidence="3 4" id="KW-0326">Glycosidase</keyword>
<dbReference type="GO" id="GO:0004557">
    <property type="term" value="F:alpha-galactosidase activity"/>
    <property type="evidence" value="ECO:0007669"/>
    <property type="project" value="UniProtKB-EC"/>
</dbReference>
<dbReference type="Gramene" id="Kaladp0040s0621.1.v1.1">
    <property type="protein sequence ID" value="Kaladp0040s0621.1.v1.1"/>
    <property type="gene ID" value="Kaladp0040s0621.v1.1"/>
</dbReference>
<sequence>MPGSLGHEETDAKTFAEWGIDYLKYDNCYHVGSKPTVRYPVMTRALMKARRPSSSPCGGGKYGNSWRTTGDIADTWESVVSRADLNERWECARPGAWNGMCISA</sequence>
<dbReference type="EC" id="3.2.1.22" evidence="4"/>
<proteinExistence type="inferred from homology"/>
<evidence type="ECO:0000256" key="2">
    <source>
        <dbReference type="ARBA" id="ARBA00022801"/>
    </source>
</evidence>
<evidence type="ECO:0000313" key="6">
    <source>
        <dbReference type="Proteomes" id="UP000594263"/>
    </source>
</evidence>
<dbReference type="Proteomes" id="UP000594263">
    <property type="component" value="Unplaced"/>
</dbReference>
<dbReference type="GO" id="GO:0009505">
    <property type="term" value="C:plant-type cell wall"/>
    <property type="evidence" value="ECO:0007669"/>
    <property type="project" value="TreeGrafter"/>
</dbReference>
<evidence type="ECO:0000256" key="4">
    <source>
        <dbReference type="RuleBase" id="RU361168"/>
    </source>
</evidence>
<dbReference type="Gene3D" id="3.20.20.70">
    <property type="entry name" value="Aldolase class I"/>
    <property type="match status" value="1"/>
</dbReference>
<reference evidence="5" key="1">
    <citation type="submission" date="2021-01" db="UniProtKB">
        <authorList>
            <consortium name="EnsemblPlants"/>
        </authorList>
    </citation>
    <scope>IDENTIFICATION</scope>
</reference>
<dbReference type="EnsemblPlants" id="Kaladp0040s0621.1.v1.1">
    <property type="protein sequence ID" value="Kaladp0040s0621.1.v1.1"/>
    <property type="gene ID" value="Kaladp0040s0621.v1.1"/>
</dbReference>
<comment type="catalytic activity">
    <reaction evidence="4">
        <text>Hydrolysis of terminal, non-reducing alpha-D-galactose residues in alpha-D-galactosides, including galactose oligosaccharides, galactomannans and galactolipids.</text>
        <dbReference type="EC" id="3.2.1.22"/>
    </reaction>
</comment>
<dbReference type="PRINTS" id="PR00740">
    <property type="entry name" value="GLHYDRLASE27"/>
</dbReference>
<dbReference type="GO" id="GO:0005975">
    <property type="term" value="P:carbohydrate metabolic process"/>
    <property type="evidence" value="ECO:0007669"/>
    <property type="project" value="InterPro"/>
</dbReference>
<evidence type="ECO:0000313" key="5">
    <source>
        <dbReference type="EnsemblPlants" id="Kaladp0040s0621.1.v1.1"/>
    </source>
</evidence>
<accession>A0A7N0TPR2</accession>
<evidence type="ECO:0000256" key="1">
    <source>
        <dbReference type="ARBA" id="ARBA00009743"/>
    </source>
</evidence>
<evidence type="ECO:0000256" key="3">
    <source>
        <dbReference type="ARBA" id="ARBA00023295"/>
    </source>
</evidence>